<sequence>MPVKVAHPSAPQGHLCCVERNKGGLGGRQGWREWSFHCGRGFGIRAPTRLEGRSAAIVPSVREQEPVNLIAVAKAAGVSKTTASDALRNSGRVSEKTREHVVAVANRLGYSPNPVARSLRMASTGTIGLHLPEVLTRSEYYMSFVFGVVDQAARMDYDVTLLTAQHLPSRRFHRVDGVVLGDPLETDTVVRGLLDSSVPVVTCERFTGDAEPAGVVLSDHATMLDELLDHLHAQGARDIAFLASSTVTDWGRTLQRAYLAWCERAGLRARLREMAFGSPTAVMQENVRALLNAEEAVDALVCAPDGAASAVLPVLRAAGRRIGDDLLLASCVDSAALNHTDPPITAIDLRPREAGAACARLLFDILTGEAPRGTVRAQPIELNERRSTRRSR</sequence>
<dbReference type="CDD" id="cd06267">
    <property type="entry name" value="PBP1_LacI_sugar_binding-like"/>
    <property type="match status" value="1"/>
</dbReference>
<dbReference type="SUPFAM" id="SSF53822">
    <property type="entry name" value="Periplasmic binding protein-like I"/>
    <property type="match status" value="1"/>
</dbReference>
<dbReference type="Pfam" id="PF13377">
    <property type="entry name" value="Peripla_BP_3"/>
    <property type="match status" value="1"/>
</dbReference>
<keyword evidence="2" id="KW-0238">DNA-binding</keyword>
<dbReference type="PROSITE" id="PS50932">
    <property type="entry name" value="HTH_LACI_2"/>
    <property type="match status" value="1"/>
</dbReference>
<dbReference type="InterPro" id="IPR010982">
    <property type="entry name" value="Lambda_DNA-bd_dom_sf"/>
</dbReference>
<organism evidence="5 6">
    <name type="scientific">Prauserella endophytica</name>
    <dbReference type="NCBI Taxonomy" id="1592324"/>
    <lineage>
        <taxon>Bacteria</taxon>
        <taxon>Bacillati</taxon>
        <taxon>Actinomycetota</taxon>
        <taxon>Actinomycetes</taxon>
        <taxon>Pseudonocardiales</taxon>
        <taxon>Pseudonocardiaceae</taxon>
        <taxon>Prauserella</taxon>
        <taxon>Prauserella coralliicola group</taxon>
    </lineage>
</organism>
<keyword evidence="6" id="KW-1185">Reference proteome</keyword>
<dbReference type="InterPro" id="IPR000843">
    <property type="entry name" value="HTH_LacI"/>
</dbReference>
<evidence type="ECO:0000313" key="5">
    <source>
        <dbReference type="EMBL" id="TKG71793.1"/>
    </source>
</evidence>
<dbReference type="Pfam" id="PF00356">
    <property type="entry name" value="LacI"/>
    <property type="match status" value="1"/>
</dbReference>
<evidence type="ECO:0000259" key="4">
    <source>
        <dbReference type="PROSITE" id="PS50932"/>
    </source>
</evidence>
<dbReference type="InterPro" id="IPR046335">
    <property type="entry name" value="LacI/GalR-like_sensor"/>
</dbReference>
<evidence type="ECO:0000313" key="6">
    <source>
        <dbReference type="Proteomes" id="UP000309992"/>
    </source>
</evidence>
<dbReference type="EMBL" id="SWMS01000004">
    <property type="protein sequence ID" value="TKG71793.1"/>
    <property type="molecule type" value="Genomic_DNA"/>
</dbReference>
<protein>
    <submittedName>
        <fullName evidence="5">LacI family transcriptional regulator</fullName>
    </submittedName>
</protein>
<keyword evidence="1" id="KW-0805">Transcription regulation</keyword>
<evidence type="ECO:0000256" key="2">
    <source>
        <dbReference type="ARBA" id="ARBA00023125"/>
    </source>
</evidence>
<dbReference type="PANTHER" id="PTHR30146">
    <property type="entry name" value="LACI-RELATED TRANSCRIPTIONAL REPRESSOR"/>
    <property type="match status" value="1"/>
</dbReference>
<gene>
    <name evidence="5" type="ORF">FCN18_09860</name>
</gene>
<dbReference type="Gene3D" id="1.10.260.40">
    <property type="entry name" value="lambda repressor-like DNA-binding domains"/>
    <property type="match status" value="1"/>
</dbReference>
<proteinExistence type="predicted"/>
<accession>A0ABY2S7X1</accession>
<dbReference type="CDD" id="cd01392">
    <property type="entry name" value="HTH_LacI"/>
    <property type="match status" value="1"/>
</dbReference>
<name>A0ABY2S7X1_9PSEU</name>
<dbReference type="Proteomes" id="UP000309992">
    <property type="component" value="Unassembled WGS sequence"/>
</dbReference>
<keyword evidence="3" id="KW-0804">Transcription</keyword>
<dbReference type="Gene3D" id="3.40.50.2300">
    <property type="match status" value="2"/>
</dbReference>
<dbReference type="InterPro" id="IPR028082">
    <property type="entry name" value="Peripla_BP_I"/>
</dbReference>
<dbReference type="PANTHER" id="PTHR30146:SF153">
    <property type="entry name" value="LACTOSE OPERON REPRESSOR"/>
    <property type="match status" value="1"/>
</dbReference>
<evidence type="ECO:0000256" key="3">
    <source>
        <dbReference type="ARBA" id="ARBA00023163"/>
    </source>
</evidence>
<feature type="domain" description="HTH lacI-type" evidence="4">
    <location>
        <begin position="67"/>
        <end position="121"/>
    </location>
</feature>
<dbReference type="SMART" id="SM00354">
    <property type="entry name" value="HTH_LACI"/>
    <property type="match status" value="1"/>
</dbReference>
<reference evidence="5 6" key="1">
    <citation type="journal article" date="2015" name="Antonie Van Leeuwenhoek">
        <title>Prauserella endophytica sp. nov., an endophytic actinobacterium isolated from Tamarix taklamakanensis.</title>
        <authorList>
            <person name="Liu J.M."/>
            <person name="Habden X."/>
            <person name="Guo L."/>
            <person name="Tuo L."/>
            <person name="Jiang Z.K."/>
            <person name="Liu S.W."/>
            <person name="Liu X.F."/>
            <person name="Chen L."/>
            <person name="Li R.F."/>
            <person name="Zhang Y.Q."/>
            <person name="Sun C.H."/>
        </authorList>
    </citation>
    <scope>NUCLEOTIDE SEQUENCE [LARGE SCALE GENOMIC DNA]</scope>
    <source>
        <strain evidence="5 6">CGMCC 4.7182</strain>
    </source>
</reference>
<evidence type="ECO:0000256" key="1">
    <source>
        <dbReference type="ARBA" id="ARBA00023015"/>
    </source>
</evidence>
<comment type="caution">
    <text evidence="5">The sequence shown here is derived from an EMBL/GenBank/DDBJ whole genome shotgun (WGS) entry which is preliminary data.</text>
</comment>
<dbReference type="SUPFAM" id="SSF47413">
    <property type="entry name" value="lambda repressor-like DNA-binding domains"/>
    <property type="match status" value="1"/>
</dbReference>